<evidence type="ECO:0008006" key="11">
    <source>
        <dbReference type="Google" id="ProtNLM"/>
    </source>
</evidence>
<keyword evidence="7 8" id="KW-0472">Membrane</keyword>
<reference evidence="9 10" key="1">
    <citation type="submission" date="2022-07" db="EMBL/GenBank/DDBJ databases">
        <title>Genome-wide signatures of adaptation to extreme environments.</title>
        <authorList>
            <person name="Cho C.H."/>
            <person name="Yoon H.S."/>
        </authorList>
    </citation>
    <scope>NUCLEOTIDE SEQUENCE [LARGE SCALE GENOMIC DNA]</scope>
    <source>
        <strain evidence="9 10">DBV 063 E5</strain>
    </source>
</reference>
<keyword evidence="6 8" id="KW-1133">Transmembrane helix</keyword>
<dbReference type="GO" id="GO:0005737">
    <property type="term" value="C:cytoplasm"/>
    <property type="evidence" value="ECO:0007669"/>
    <property type="project" value="TreeGrafter"/>
</dbReference>
<dbReference type="PANTHER" id="PTHR21461:SF69">
    <property type="entry name" value="GLYCOSYLTRANSFERASE FAMILY 92 PROTEIN"/>
    <property type="match status" value="1"/>
</dbReference>
<proteinExistence type="inferred from homology"/>
<dbReference type="InterPro" id="IPR008166">
    <property type="entry name" value="Glyco_transf_92"/>
</dbReference>
<dbReference type="EMBL" id="JANCYW010000015">
    <property type="protein sequence ID" value="KAK4537968.1"/>
    <property type="molecule type" value="Genomic_DNA"/>
</dbReference>
<evidence type="ECO:0000313" key="10">
    <source>
        <dbReference type="Proteomes" id="UP001301350"/>
    </source>
</evidence>
<dbReference type="Proteomes" id="UP001301350">
    <property type="component" value="Unassembled WGS sequence"/>
</dbReference>
<evidence type="ECO:0000256" key="6">
    <source>
        <dbReference type="ARBA" id="ARBA00022989"/>
    </source>
</evidence>
<accession>A0AAV9J0V2</accession>
<comment type="caution">
    <text evidence="9">The sequence shown here is derived from an EMBL/GenBank/DDBJ whole genome shotgun (WGS) entry which is preliminary data.</text>
</comment>
<evidence type="ECO:0000256" key="7">
    <source>
        <dbReference type="ARBA" id="ARBA00023136"/>
    </source>
</evidence>
<feature type="transmembrane region" description="Helical" evidence="8">
    <location>
        <begin position="40"/>
        <end position="56"/>
    </location>
</feature>
<dbReference type="GO" id="GO:0016757">
    <property type="term" value="F:glycosyltransferase activity"/>
    <property type="evidence" value="ECO:0007669"/>
    <property type="project" value="UniProtKB-KW"/>
</dbReference>
<keyword evidence="4" id="KW-0808">Transferase</keyword>
<dbReference type="PANTHER" id="PTHR21461">
    <property type="entry name" value="GLYCOSYLTRANSFERASE FAMILY 92 PROTEIN"/>
    <property type="match status" value="1"/>
</dbReference>
<protein>
    <recommendedName>
        <fullName evidence="11">Glycosyltransferase family 92 protein</fullName>
    </recommendedName>
</protein>
<gene>
    <name evidence="9" type="ORF">CDCA_CDCA15G3993</name>
</gene>
<evidence type="ECO:0000256" key="2">
    <source>
        <dbReference type="ARBA" id="ARBA00007647"/>
    </source>
</evidence>
<comment type="similarity">
    <text evidence="2">Belongs to the glycosyltransferase 92 family.</text>
</comment>
<evidence type="ECO:0000256" key="3">
    <source>
        <dbReference type="ARBA" id="ARBA00022676"/>
    </source>
</evidence>
<evidence type="ECO:0000256" key="5">
    <source>
        <dbReference type="ARBA" id="ARBA00022692"/>
    </source>
</evidence>
<dbReference type="Pfam" id="PF01697">
    <property type="entry name" value="Glyco_transf_92"/>
    <property type="match status" value="1"/>
</dbReference>
<keyword evidence="10" id="KW-1185">Reference proteome</keyword>
<dbReference type="AlphaFoldDB" id="A0AAV9J0V2"/>
<evidence type="ECO:0000313" key="9">
    <source>
        <dbReference type="EMBL" id="KAK4537968.1"/>
    </source>
</evidence>
<evidence type="ECO:0000256" key="1">
    <source>
        <dbReference type="ARBA" id="ARBA00004167"/>
    </source>
</evidence>
<keyword evidence="5 8" id="KW-0812">Transmembrane</keyword>
<dbReference type="GO" id="GO:0016020">
    <property type="term" value="C:membrane"/>
    <property type="evidence" value="ECO:0007669"/>
    <property type="project" value="UniProtKB-SubCell"/>
</dbReference>
<sequence>MAVVLDTCSKPGLLPTRKWAGGAGVRCCRGWRWWWRLYRLRWLYLLFALLYALVPMRRTSQWLLARCTQRWQQMTTAPQSTFMPGVLSASGEFEIVGLRSGEPQRYTCRLRPAIASAAPGAPGDAAPAERPGEWLLATSSVVRYDVQDRHDRTFRTLRLQCGFTAPLQRGTDYEVQVLEHREQQLLHEAVYRAREEDGQPGVTLCVTQMYTRISEEYLYYYLDHYGSIGVTEVVLYAADGWDAPELTEVLRHWAAAKSIRVHVYDWRAVAQHDVWARGQVAAMNHCFLHHRGRQRTLLFADLDEFLFPVNLEDSSSSRRAQLPAVVERLSAKLGTRWSFHIGESTVSSSGTFRQVQMTLREAWATWRLHRVVQPCVQVAECPWFCRAKYLIHGEQAHFLGIHNCWGGASTAFDRGEHLVLVHLRGVHELDGYVQAREPGVDGRKGAAGCVDAPLTLKG</sequence>
<name>A0AAV9J0V2_CYACA</name>
<evidence type="ECO:0000256" key="8">
    <source>
        <dbReference type="SAM" id="Phobius"/>
    </source>
</evidence>
<comment type="subcellular location">
    <subcellularLocation>
        <location evidence="1">Membrane</location>
        <topology evidence="1">Single-pass membrane protein</topology>
    </subcellularLocation>
</comment>
<organism evidence="9 10">
    <name type="scientific">Cyanidium caldarium</name>
    <name type="common">Red alga</name>
    <dbReference type="NCBI Taxonomy" id="2771"/>
    <lineage>
        <taxon>Eukaryota</taxon>
        <taxon>Rhodophyta</taxon>
        <taxon>Bangiophyceae</taxon>
        <taxon>Cyanidiales</taxon>
        <taxon>Cyanidiaceae</taxon>
        <taxon>Cyanidium</taxon>
    </lineage>
</organism>
<keyword evidence="3" id="KW-0328">Glycosyltransferase</keyword>
<evidence type="ECO:0000256" key="4">
    <source>
        <dbReference type="ARBA" id="ARBA00022679"/>
    </source>
</evidence>